<accession>A0A6N8KSY8</accession>
<keyword evidence="2" id="KW-1185">Reference proteome</keyword>
<gene>
    <name evidence="1" type="ORF">GQF63_00775</name>
</gene>
<protein>
    <submittedName>
        <fullName evidence="1">Uncharacterized protein</fullName>
    </submittedName>
</protein>
<name>A0A6N8KSY8_9SPHI</name>
<dbReference type="Proteomes" id="UP000435036">
    <property type="component" value="Unassembled WGS sequence"/>
</dbReference>
<dbReference type="OrthoDB" id="1340494at2"/>
<comment type="caution">
    <text evidence="1">The sequence shown here is derived from an EMBL/GenBank/DDBJ whole genome shotgun (WGS) entry which is preliminary data.</text>
</comment>
<reference evidence="1 2" key="1">
    <citation type="submission" date="2019-12" db="EMBL/GenBank/DDBJ databases">
        <authorList>
            <person name="Dong K."/>
        </authorList>
    </citation>
    <scope>NUCLEOTIDE SEQUENCE [LARGE SCALE GENOMIC DNA]</scope>
    <source>
        <strain evidence="1 2">JCM 31225</strain>
    </source>
</reference>
<evidence type="ECO:0000313" key="2">
    <source>
        <dbReference type="Proteomes" id="UP000435036"/>
    </source>
</evidence>
<organism evidence="1 2">
    <name type="scientific">Sphingobacterium humi</name>
    <dbReference type="NCBI Taxonomy" id="1796905"/>
    <lineage>
        <taxon>Bacteria</taxon>
        <taxon>Pseudomonadati</taxon>
        <taxon>Bacteroidota</taxon>
        <taxon>Sphingobacteriia</taxon>
        <taxon>Sphingobacteriales</taxon>
        <taxon>Sphingobacteriaceae</taxon>
        <taxon>Sphingobacterium</taxon>
    </lineage>
</organism>
<dbReference type="RefSeq" id="WP_160367190.1">
    <property type="nucleotide sequence ID" value="NZ_WSQA01000001.1"/>
</dbReference>
<evidence type="ECO:0000313" key="1">
    <source>
        <dbReference type="EMBL" id="MVZ60543.1"/>
    </source>
</evidence>
<dbReference type="EMBL" id="WSQA01000001">
    <property type="protein sequence ID" value="MVZ60543.1"/>
    <property type="molecule type" value="Genomic_DNA"/>
</dbReference>
<proteinExistence type="predicted"/>
<sequence length="288" mass="33172">MFEFDIFREEVLKDYNSKKDHNLLASKLEAPSPANLRNYALQLYHLGLSSDDTAIFQAYFNATNKYEDLEKAIKKFDLGKLKSIQNFLTGATKLPDEEIVKLVAVLINFKPRPFQEWRENWKKENATPAVDENSALPLHEPLKVADHAALNQSTNTAIKINSSPRNIAIGTSILLALGTMTFVGVNQLKSDGCMYWNGENYVAIDCQSKMENIELLLVNEDDLKNFRKITRTDTLTEKQVNKVWYSKIDEQVEFFTQSGNHPVERERILKPATWYMIKKYRNSQVEKE</sequence>
<dbReference type="AlphaFoldDB" id="A0A6N8KSY8"/>